<proteinExistence type="predicted"/>
<dbReference type="Pfam" id="PF05758">
    <property type="entry name" value="Ycf1"/>
    <property type="match status" value="1"/>
</dbReference>
<feature type="region of interest" description="Disordered" evidence="4">
    <location>
        <begin position="1"/>
        <end position="28"/>
    </location>
</feature>
<evidence type="ECO:0000256" key="4">
    <source>
        <dbReference type="SAM" id="MobiDB-lite"/>
    </source>
</evidence>
<evidence type="ECO:0008006" key="7">
    <source>
        <dbReference type="Google" id="ProtNLM"/>
    </source>
</evidence>
<dbReference type="Proteomes" id="UP001154282">
    <property type="component" value="Unassembled WGS sequence"/>
</dbReference>
<protein>
    <recommendedName>
        <fullName evidence="7">Translocon at the inner envelope membrane of chloroplasts 214</fullName>
    </recommendedName>
</protein>
<accession>A0AAV0KTR0</accession>
<sequence length="1018" mass="121958">MKRRFKTWMCKKEKKNKKQENKREEDKRDEKTQLEIAEAWDSILLAQIVRSCVLVTHSFLRKYILLPSLIIAKNIIRILLFQFPEWSEDFTDWKKEMHVKCTYNGVPLSEREFPKNWLTEGIQIKILFPFRLKPWHRSKIKFSHKNPIKKKGQKTYFCFLTVWGLETELPFGSPQKHLSLFEVFFKELEKKMRKWKKNSFRILRIFKERRIFFFTFSEERKNWFVKNFLFLQEILNKLSKLKTNPIKKIPVGEVYELKLTETQKEKGSINTNWIIKKLSPQIQSRDSKNSSLTEKKMKDLTAKINTTRKQIKKIKKKKKKKSQISKKSYNANSLNLKSLKRILKIRTGQLVRKYRFVIKLWIEKISRDIFLGIINIPKVTSHFFLQSPSQIFDKFIFNNEKNGKRIGKTNPNTIHFISIIKKLVNINKKLFCDVVPLSQAYVFYKLSKTQVIHLYKLRSVLQYDGTSQFVKNEIKEFFETQGLLHSKLKSKNLENFLMNEWKTWLINHYQYKYNLSKIKWSKLIPQKWGNRINQCSTVQNKDLDKWNFSEKTQLSQYEKQKKLGSDPLTNEKDNLKKHFRYNLLSYKSLNYEENSNTEKGHFFDMFSISNSLAEDAILDIEKRPNRKYFDWKILHFCLNKKGDMESWVELGTKQKEHTKSGTNKYKIPQDQKVTPSNEKKKIFDWMGMNDEMLNFFISNFELWFFQKFVILSNAYKRKPWVIPINLLLLNLEVNANGNEKKKINGKTNENLIISRNKKTWIEVEKLDYDEKEPQDQVDFGSVLANEEKVMEENFGESTMKSRKKNQDKSNREAELDFFLKRYLRFQLRWEDSLNQQIITNIKIYCLLLRLTNPREILLSYVQRREINLDILMIQRGLTLTELMKKGILIIEPERLPVKKNGKLIMYHMINILLVHKNKQKMNQRYKEKNYVNKEKFPESIERDQSRIGNIEKKDYDLLVPENILSPKRRRELRILISLNSKSKKNNAIHKNIGILNNKNLKHDCHILKPFDRKKGGGN</sequence>
<dbReference type="EMBL" id="CAMGYJ010000005">
    <property type="protein sequence ID" value="CAI0425542.1"/>
    <property type="molecule type" value="Genomic_DNA"/>
</dbReference>
<evidence type="ECO:0000313" key="6">
    <source>
        <dbReference type="Proteomes" id="UP001154282"/>
    </source>
</evidence>
<dbReference type="PANTHER" id="PTHR33163:SF40">
    <property type="entry name" value="PROTEIN TIC 214"/>
    <property type="match status" value="1"/>
</dbReference>
<dbReference type="InterPro" id="IPR008896">
    <property type="entry name" value="TIC214"/>
</dbReference>
<organism evidence="5 6">
    <name type="scientific">Linum tenue</name>
    <dbReference type="NCBI Taxonomy" id="586396"/>
    <lineage>
        <taxon>Eukaryota</taxon>
        <taxon>Viridiplantae</taxon>
        <taxon>Streptophyta</taxon>
        <taxon>Embryophyta</taxon>
        <taxon>Tracheophyta</taxon>
        <taxon>Spermatophyta</taxon>
        <taxon>Magnoliopsida</taxon>
        <taxon>eudicotyledons</taxon>
        <taxon>Gunneridae</taxon>
        <taxon>Pentapetalae</taxon>
        <taxon>rosids</taxon>
        <taxon>fabids</taxon>
        <taxon>Malpighiales</taxon>
        <taxon>Linaceae</taxon>
        <taxon>Linum</taxon>
    </lineage>
</organism>
<feature type="compositionally biased region" description="Basic and acidic residues" evidence="4">
    <location>
        <begin position="18"/>
        <end position="28"/>
    </location>
</feature>
<comment type="subcellular location">
    <subcellularLocation>
        <location evidence="2">Plastid</location>
        <location evidence="2">Chloroplast inner membrane</location>
        <topology evidence="2">Multi-pass membrane protein</topology>
    </subcellularLocation>
</comment>
<keyword evidence="3" id="KW-0472">Membrane</keyword>
<reference evidence="5" key="1">
    <citation type="submission" date="2022-08" db="EMBL/GenBank/DDBJ databases">
        <authorList>
            <person name="Gutierrez-Valencia J."/>
        </authorList>
    </citation>
    <scope>NUCLEOTIDE SEQUENCE</scope>
</reference>
<keyword evidence="3" id="KW-1001">Plastid inner membrane</keyword>
<dbReference type="GO" id="GO:0009706">
    <property type="term" value="C:chloroplast inner membrane"/>
    <property type="evidence" value="ECO:0007669"/>
    <property type="project" value="UniProtKB-SubCell"/>
</dbReference>
<dbReference type="AlphaFoldDB" id="A0AAV0KTR0"/>
<keyword evidence="6" id="KW-1185">Reference proteome</keyword>
<gene>
    <name evidence="5" type="ORF">LITE_LOCUS20443</name>
</gene>
<name>A0AAV0KTR0_9ROSI</name>
<keyword evidence="3" id="KW-0934">Plastid</keyword>
<evidence type="ECO:0000256" key="2">
    <source>
        <dbReference type="ARBA" id="ARBA00004478"/>
    </source>
</evidence>
<evidence type="ECO:0000313" key="5">
    <source>
        <dbReference type="EMBL" id="CAI0425542.1"/>
    </source>
</evidence>
<dbReference type="PANTHER" id="PTHR33163">
    <property type="entry name" value="PROTEIN TIC 214-RELATED"/>
    <property type="match status" value="1"/>
</dbReference>
<comment type="function">
    <text evidence="1">Involved in protein precursor import into chloroplasts. May be part of an intermediate translocation complex acting as a protein-conducting channel at the inner envelope.</text>
</comment>
<evidence type="ECO:0000256" key="1">
    <source>
        <dbReference type="ARBA" id="ARBA00002515"/>
    </source>
</evidence>
<evidence type="ECO:0000256" key="3">
    <source>
        <dbReference type="ARBA" id="ARBA00022780"/>
    </source>
</evidence>
<comment type="caution">
    <text evidence="5">The sequence shown here is derived from an EMBL/GenBank/DDBJ whole genome shotgun (WGS) entry which is preliminary data.</text>
</comment>